<reference evidence="3 4" key="1">
    <citation type="journal article" date="2017" name="Nature">
        <title>The Apostasia genome and the evolution of orchids.</title>
        <authorList>
            <person name="Zhang G.Q."/>
            <person name="Liu K.W."/>
            <person name="Li Z."/>
            <person name="Lohaus R."/>
            <person name="Hsiao Y.Y."/>
            <person name="Niu S.C."/>
            <person name="Wang J.Y."/>
            <person name="Lin Y.C."/>
            <person name="Xu Q."/>
            <person name="Chen L.J."/>
            <person name="Yoshida K."/>
            <person name="Fujiwara S."/>
            <person name="Wang Z.W."/>
            <person name="Zhang Y.Q."/>
            <person name="Mitsuda N."/>
            <person name="Wang M."/>
            <person name="Liu G.H."/>
            <person name="Pecoraro L."/>
            <person name="Huang H.X."/>
            <person name="Xiao X.J."/>
            <person name="Lin M."/>
            <person name="Wu X.Y."/>
            <person name="Wu W.L."/>
            <person name="Chen Y.Y."/>
            <person name="Chang S.B."/>
            <person name="Sakamoto S."/>
            <person name="Ohme-Takagi M."/>
            <person name="Yagi M."/>
            <person name="Zeng S.J."/>
            <person name="Shen C.Y."/>
            <person name="Yeh C.M."/>
            <person name="Luo Y.B."/>
            <person name="Tsai W.C."/>
            <person name="Van de Peer Y."/>
            <person name="Liu Z.J."/>
        </authorList>
    </citation>
    <scope>NUCLEOTIDE SEQUENCE [LARGE SCALE GENOMIC DNA]</scope>
    <source>
        <strain evidence="4">cv. Shenzhen</strain>
        <tissue evidence="3">Stem</tissue>
    </source>
</reference>
<accession>A0A2I0A600</accession>
<dbReference type="Pfam" id="PF17919">
    <property type="entry name" value="RT_RNaseH_2"/>
    <property type="match status" value="1"/>
</dbReference>
<sequence>MPFGLKNASATYQRMIDAVFKNQRGRNLEAYVDDILVKSKTLTEHFGDLRETLDTLRRYNLKLNPAKCTFGAASEKFLGYLVSVRGIEVNPDKISAILSMPSPKTAREIQKLAGRINSLGRFISKAGDRCSPFFRCLRNNKKGQWNTECEAAFTELKKYLTSAPILVAPKEGTILSLYLRVSDIVVSAVLLDSEKGAQHPIFYTSHILLDTECRYPTLEKLALALLMIARKLRPYFQSHTIQVITDQPLLKILHTPEISGRLLKWSIELGEYDIRFVPRTAIKAQALADFVAEFSTSEPPPAKTLANLWSLHVDGASGSQSQGAGILLTSPIGAVLHQAITLRFKATNNQVEYEALIAGLNFALSMAVKRIQVFSDSLLVVNQVNQTFETKDEVLKKHLQLAKSLIFLFEDFSLTHIPREEKQVADWLAKEGLPDLHRTQVFERPSFECTQVSSEEQPPCWMDRILDYLKNRTQPDDKREAQKLKLTCAKYTLVNGELYRRSYAKPLTKCLRPEEALKVMEAVHQGECGTHARGRSLVMRILRQGFFWPNIHKDAQVFVEKCLQCQYYLTCNGNP</sequence>
<dbReference type="InterPro" id="IPR036397">
    <property type="entry name" value="RNaseH_sf"/>
</dbReference>
<dbReference type="Proteomes" id="UP000236161">
    <property type="component" value="Unassembled WGS sequence"/>
</dbReference>
<dbReference type="GO" id="GO:0003676">
    <property type="term" value="F:nucleic acid binding"/>
    <property type="evidence" value="ECO:0007669"/>
    <property type="project" value="InterPro"/>
</dbReference>
<dbReference type="InterPro" id="IPR000477">
    <property type="entry name" value="RT_dom"/>
</dbReference>
<dbReference type="PANTHER" id="PTHR48475">
    <property type="entry name" value="RIBONUCLEASE H"/>
    <property type="match status" value="1"/>
</dbReference>
<evidence type="ECO:0000259" key="2">
    <source>
        <dbReference type="PROSITE" id="PS50879"/>
    </source>
</evidence>
<dbReference type="InterPro" id="IPR041577">
    <property type="entry name" value="RT_RNaseH_2"/>
</dbReference>
<evidence type="ECO:0000313" key="3">
    <source>
        <dbReference type="EMBL" id="PKA50977.1"/>
    </source>
</evidence>
<dbReference type="InterPro" id="IPR002156">
    <property type="entry name" value="RNaseH_domain"/>
</dbReference>
<dbReference type="CDD" id="cd09279">
    <property type="entry name" value="RNase_HI_like"/>
    <property type="match status" value="1"/>
</dbReference>
<keyword evidence="4" id="KW-1185">Reference proteome</keyword>
<evidence type="ECO:0000259" key="1">
    <source>
        <dbReference type="PROSITE" id="PS50878"/>
    </source>
</evidence>
<dbReference type="Pfam" id="PF00078">
    <property type="entry name" value="RVT_1"/>
    <property type="match status" value="1"/>
</dbReference>
<dbReference type="GO" id="GO:0004523">
    <property type="term" value="F:RNA-DNA hybrid ribonuclease activity"/>
    <property type="evidence" value="ECO:0007669"/>
    <property type="project" value="InterPro"/>
</dbReference>
<dbReference type="CDD" id="cd01647">
    <property type="entry name" value="RT_LTR"/>
    <property type="match status" value="1"/>
</dbReference>
<dbReference type="InterPro" id="IPR012337">
    <property type="entry name" value="RNaseH-like_sf"/>
</dbReference>
<dbReference type="Gene3D" id="1.10.340.70">
    <property type="match status" value="1"/>
</dbReference>
<dbReference type="Gene3D" id="3.30.70.270">
    <property type="match status" value="2"/>
</dbReference>
<feature type="domain" description="Reverse transcriptase" evidence="1">
    <location>
        <begin position="1"/>
        <end position="82"/>
    </location>
</feature>
<dbReference type="PROSITE" id="PS50879">
    <property type="entry name" value="RNASE_H_1"/>
    <property type="match status" value="1"/>
</dbReference>
<dbReference type="Pfam" id="PF13456">
    <property type="entry name" value="RVT_3"/>
    <property type="match status" value="1"/>
</dbReference>
<dbReference type="Pfam" id="PF17921">
    <property type="entry name" value="Integrase_H2C2"/>
    <property type="match status" value="1"/>
</dbReference>
<organism evidence="3 4">
    <name type="scientific">Apostasia shenzhenica</name>
    <dbReference type="NCBI Taxonomy" id="1088818"/>
    <lineage>
        <taxon>Eukaryota</taxon>
        <taxon>Viridiplantae</taxon>
        <taxon>Streptophyta</taxon>
        <taxon>Embryophyta</taxon>
        <taxon>Tracheophyta</taxon>
        <taxon>Spermatophyta</taxon>
        <taxon>Magnoliopsida</taxon>
        <taxon>Liliopsida</taxon>
        <taxon>Asparagales</taxon>
        <taxon>Orchidaceae</taxon>
        <taxon>Apostasioideae</taxon>
        <taxon>Apostasia</taxon>
    </lineage>
</organism>
<dbReference type="InterPro" id="IPR041588">
    <property type="entry name" value="Integrase_H2C2"/>
</dbReference>
<feature type="domain" description="RNase H type-1" evidence="2">
    <location>
        <begin position="305"/>
        <end position="434"/>
    </location>
</feature>
<gene>
    <name evidence="3" type="ORF">AXF42_Ash007633</name>
</gene>
<proteinExistence type="predicted"/>
<dbReference type="InterPro" id="IPR043128">
    <property type="entry name" value="Rev_trsase/Diguanyl_cyclase"/>
</dbReference>
<dbReference type="Gene3D" id="3.30.420.10">
    <property type="entry name" value="Ribonuclease H-like superfamily/Ribonuclease H"/>
    <property type="match status" value="1"/>
</dbReference>
<dbReference type="PROSITE" id="PS50878">
    <property type="entry name" value="RT_POL"/>
    <property type="match status" value="1"/>
</dbReference>
<dbReference type="SUPFAM" id="SSF56672">
    <property type="entry name" value="DNA/RNA polymerases"/>
    <property type="match status" value="1"/>
</dbReference>
<name>A0A2I0A600_9ASPA</name>
<dbReference type="EMBL" id="KZ452015">
    <property type="protein sequence ID" value="PKA50977.1"/>
    <property type="molecule type" value="Genomic_DNA"/>
</dbReference>
<dbReference type="InterPro" id="IPR043502">
    <property type="entry name" value="DNA/RNA_pol_sf"/>
</dbReference>
<protein>
    <submittedName>
        <fullName evidence="3">Putative mitochondrial protein</fullName>
    </submittedName>
</protein>
<dbReference type="AlphaFoldDB" id="A0A2I0A600"/>
<dbReference type="SUPFAM" id="SSF53098">
    <property type="entry name" value="Ribonuclease H-like"/>
    <property type="match status" value="1"/>
</dbReference>
<dbReference type="OrthoDB" id="785466at2759"/>
<dbReference type="PANTHER" id="PTHR48475:SF2">
    <property type="entry name" value="RIBONUCLEASE H"/>
    <property type="match status" value="1"/>
</dbReference>
<evidence type="ECO:0000313" key="4">
    <source>
        <dbReference type="Proteomes" id="UP000236161"/>
    </source>
</evidence>